<organism evidence="9 10">
    <name type="scientific">Meloidogyne enterolobii</name>
    <name type="common">Root-knot nematode worm</name>
    <name type="synonym">Meloidogyne mayaguensis</name>
    <dbReference type="NCBI Taxonomy" id="390850"/>
    <lineage>
        <taxon>Eukaryota</taxon>
        <taxon>Metazoa</taxon>
        <taxon>Ecdysozoa</taxon>
        <taxon>Nematoda</taxon>
        <taxon>Chromadorea</taxon>
        <taxon>Rhabditida</taxon>
        <taxon>Tylenchina</taxon>
        <taxon>Tylenchomorpha</taxon>
        <taxon>Tylenchoidea</taxon>
        <taxon>Meloidogynidae</taxon>
        <taxon>Meloidogyninae</taxon>
        <taxon>Meloidogyne</taxon>
    </lineage>
</organism>
<comment type="caution">
    <text evidence="9">The sequence shown here is derived from an EMBL/GenBank/DDBJ whole genome shotgun (WGS) entry which is preliminary data.</text>
</comment>
<dbReference type="GO" id="GO:0018996">
    <property type="term" value="P:molting cycle, collagen and cuticulin-based cuticle"/>
    <property type="evidence" value="ECO:0007669"/>
    <property type="project" value="TreeGrafter"/>
</dbReference>
<dbReference type="OrthoDB" id="6510177at2759"/>
<keyword evidence="5 7" id="KW-0472">Membrane</keyword>
<dbReference type="EMBL" id="CAJEWN010003418">
    <property type="protein sequence ID" value="CAD2207585.1"/>
    <property type="molecule type" value="Genomic_DNA"/>
</dbReference>
<evidence type="ECO:0000259" key="8">
    <source>
        <dbReference type="PROSITE" id="PS50156"/>
    </source>
</evidence>
<gene>
    <name evidence="9" type="ORF">MENT_LOCUS61534</name>
</gene>
<evidence type="ECO:0000256" key="3">
    <source>
        <dbReference type="ARBA" id="ARBA00022692"/>
    </source>
</evidence>
<dbReference type="GO" id="GO:0006897">
    <property type="term" value="P:endocytosis"/>
    <property type="evidence" value="ECO:0007669"/>
    <property type="project" value="TreeGrafter"/>
</dbReference>
<accession>A0A6V7Y7T5</accession>
<dbReference type="PANTHER" id="PTHR10796:SF88">
    <property type="entry name" value="SSD DOMAIN-CONTAINING PROTEIN"/>
    <property type="match status" value="1"/>
</dbReference>
<comment type="subcellular location">
    <subcellularLocation>
        <location evidence="1">Membrane</location>
        <topology evidence="1">Multi-pass membrane protein</topology>
    </subcellularLocation>
</comment>
<dbReference type="InterPro" id="IPR051697">
    <property type="entry name" value="Patched_domain-protein"/>
</dbReference>
<evidence type="ECO:0000313" key="9">
    <source>
        <dbReference type="EMBL" id="CAD2207585.1"/>
    </source>
</evidence>
<dbReference type="AlphaFoldDB" id="A0A6V7Y7T5"/>
<evidence type="ECO:0000256" key="6">
    <source>
        <dbReference type="ARBA" id="ARBA00023180"/>
    </source>
</evidence>
<protein>
    <recommendedName>
        <fullName evidence="8">SSD domain-containing protein</fullName>
    </recommendedName>
</protein>
<keyword evidence="4 7" id="KW-1133">Transmembrane helix</keyword>
<name>A0A6V7Y7T5_MELEN</name>
<feature type="domain" description="SSD" evidence="8">
    <location>
        <begin position="98"/>
        <end position="153"/>
    </location>
</feature>
<dbReference type="PANTHER" id="PTHR10796">
    <property type="entry name" value="PATCHED-RELATED"/>
    <property type="match status" value="1"/>
</dbReference>
<evidence type="ECO:0000256" key="7">
    <source>
        <dbReference type="SAM" id="Phobius"/>
    </source>
</evidence>
<evidence type="ECO:0000256" key="2">
    <source>
        <dbReference type="ARBA" id="ARBA00005585"/>
    </source>
</evidence>
<proteinExistence type="inferred from homology"/>
<dbReference type="InterPro" id="IPR003392">
    <property type="entry name" value="PTHD_SSD"/>
</dbReference>
<feature type="transmembrane region" description="Helical" evidence="7">
    <location>
        <begin position="36"/>
        <end position="56"/>
    </location>
</feature>
<evidence type="ECO:0000313" key="10">
    <source>
        <dbReference type="Proteomes" id="UP000580250"/>
    </source>
</evidence>
<evidence type="ECO:0000256" key="5">
    <source>
        <dbReference type="ARBA" id="ARBA00023136"/>
    </source>
</evidence>
<evidence type="ECO:0000256" key="4">
    <source>
        <dbReference type="ARBA" id="ARBA00022989"/>
    </source>
</evidence>
<comment type="similarity">
    <text evidence="2">Belongs to the patched family.</text>
</comment>
<dbReference type="Pfam" id="PF02460">
    <property type="entry name" value="Patched"/>
    <property type="match status" value="2"/>
</dbReference>
<dbReference type="PROSITE" id="PS50156">
    <property type="entry name" value="SSD"/>
    <property type="match status" value="1"/>
</dbReference>
<dbReference type="Proteomes" id="UP000580250">
    <property type="component" value="Unassembled WGS sequence"/>
</dbReference>
<dbReference type="GO" id="GO:0030659">
    <property type="term" value="C:cytoplasmic vesicle membrane"/>
    <property type="evidence" value="ECO:0007669"/>
    <property type="project" value="TreeGrafter"/>
</dbReference>
<evidence type="ECO:0000256" key="1">
    <source>
        <dbReference type="ARBA" id="ARBA00004141"/>
    </source>
</evidence>
<dbReference type="InterPro" id="IPR000731">
    <property type="entry name" value="SSD"/>
</dbReference>
<sequence>MLPFIIVGFVIMLCCSSVFVLLSASYMNQFNFKRLWLALMACLCPLMASGTAFSTISPPKIKAGIYRQRFYPVFKKYLLIGDYVFSYLNIFKILDQLVLVDTGPAILISALTKFCADAIGSFTGSPEITLLCMGSMAAITVDFIYQVTFYAAL</sequence>
<keyword evidence="6" id="KW-0325">Glycoprotein</keyword>
<keyword evidence="3 7" id="KW-0812">Transmembrane</keyword>
<reference evidence="9 10" key="1">
    <citation type="submission" date="2020-08" db="EMBL/GenBank/DDBJ databases">
        <authorList>
            <person name="Koutsovoulos G."/>
            <person name="Danchin GJ E."/>
        </authorList>
    </citation>
    <scope>NUCLEOTIDE SEQUENCE [LARGE SCALE GENOMIC DNA]</scope>
</reference>
<dbReference type="GO" id="GO:0005886">
    <property type="term" value="C:plasma membrane"/>
    <property type="evidence" value="ECO:0007669"/>
    <property type="project" value="TreeGrafter"/>
</dbReference>
<feature type="transmembrane region" description="Helical" evidence="7">
    <location>
        <begin position="5"/>
        <end position="24"/>
    </location>
</feature>